<dbReference type="RefSeq" id="WP_202749963.1">
    <property type="nucleotide sequence ID" value="NZ_JAESWC010000012.1"/>
</dbReference>
<dbReference type="EMBL" id="JAESWC010000012">
    <property type="protein sequence ID" value="MBL4937212.1"/>
    <property type="molecule type" value="Genomic_DNA"/>
</dbReference>
<keyword evidence="1" id="KW-0472">Membrane</keyword>
<feature type="transmembrane region" description="Helical" evidence="1">
    <location>
        <begin position="82"/>
        <end position="103"/>
    </location>
</feature>
<accession>A0ABS1TDR3</accession>
<keyword evidence="1" id="KW-0812">Transmembrane</keyword>
<dbReference type="Proteomes" id="UP000632377">
    <property type="component" value="Unassembled WGS sequence"/>
</dbReference>
<protein>
    <submittedName>
        <fullName evidence="2">DUF5317 domain-containing protein</fullName>
    </submittedName>
</protein>
<feature type="transmembrane region" description="Helical" evidence="1">
    <location>
        <begin position="31"/>
        <end position="48"/>
    </location>
</feature>
<gene>
    <name evidence="2" type="ORF">JK636_15905</name>
</gene>
<evidence type="ECO:0000313" key="2">
    <source>
        <dbReference type="EMBL" id="MBL4937212.1"/>
    </source>
</evidence>
<feature type="transmembrane region" description="Helical" evidence="1">
    <location>
        <begin position="55"/>
        <end position="76"/>
    </location>
</feature>
<comment type="caution">
    <text evidence="2">The sequence shown here is derived from an EMBL/GenBank/DDBJ whole genome shotgun (WGS) entry which is preliminary data.</text>
</comment>
<organism evidence="2 3">
    <name type="scientific">Clostridium rhizosphaerae</name>
    <dbReference type="NCBI Taxonomy" id="2803861"/>
    <lineage>
        <taxon>Bacteria</taxon>
        <taxon>Bacillati</taxon>
        <taxon>Bacillota</taxon>
        <taxon>Clostridia</taxon>
        <taxon>Eubacteriales</taxon>
        <taxon>Clostridiaceae</taxon>
        <taxon>Clostridium</taxon>
    </lineage>
</organism>
<evidence type="ECO:0000313" key="3">
    <source>
        <dbReference type="Proteomes" id="UP000632377"/>
    </source>
</evidence>
<keyword evidence="3" id="KW-1185">Reference proteome</keyword>
<dbReference type="InterPro" id="IPR035168">
    <property type="entry name" value="DUF5317"/>
</dbReference>
<reference evidence="2 3" key="1">
    <citation type="submission" date="2021-01" db="EMBL/GenBank/DDBJ databases">
        <title>Genome public.</title>
        <authorList>
            <person name="Liu C."/>
            <person name="Sun Q."/>
        </authorList>
    </citation>
    <scope>NUCLEOTIDE SEQUENCE [LARGE SCALE GENOMIC DNA]</scope>
    <source>
        <strain evidence="2 3">YIM B02515</strain>
    </source>
</reference>
<dbReference type="Pfam" id="PF17248">
    <property type="entry name" value="DUF5317"/>
    <property type="match status" value="1"/>
</dbReference>
<evidence type="ECO:0000256" key="1">
    <source>
        <dbReference type="SAM" id="Phobius"/>
    </source>
</evidence>
<keyword evidence="1" id="KW-1133">Transmembrane helix</keyword>
<proteinExistence type="predicted"/>
<name>A0ABS1TDR3_9CLOT</name>
<sequence>MFLLALIIAVIIGYCLKGKLRNIDAEKVKGLYLVFAAFFLEYIVLTLLRKGSIKIGTITLLSDIIMYLMLVIFTYFNRKDRWILILGIGFMLNAIVIFANGGMMPVRETIVRSYGFKGDLGTTGLYRFIDKNTHFVFLSDIIPLGNRKLGIASIGDIVECIGVAGFIIKEMKNRNIKPSCEI</sequence>